<name>A0A4R3M9D1_9HYPH</name>
<gene>
    <name evidence="3" type="ORF">EDC22_106235</name>
</gene>
<dbReference type="InterPro" id="IPR035965">
    <property type="entry name" value="PAS-like_dom_sf"/>
</dbReference>
<feature type="region of interest" description="Disordered" evidence="1">
    <location>
        <begin position="1"/>
        <end position="21"/>
    </location>
</feature>
<dbReference type="NCBIfam" id="TIGR00229">
    <property type="entry name" value="sensory_box"/>
    <property type="match status" value="1"/>
</dbReference>
<comment type="caution">
    <text evidence="3">The sequence shown here is derived from an EMBL/GenBank/DDBJ whole genome shotgun (WGS) entry which is preliminary data.</text>
</comment>
<proteinExistence type="predicted"/>
<evidence type="ECO:0000256" key="1">
    <source>
        <dbReference type="SAM" id="MobiDB-lite"/>
    </source>
</evidence>
<sequence>MLFAGSRTATRGQAAGQRKLARTVVPSGRERTFREDEIIVSKTDTKGRITYANDVFLKVAAMSEGQALGAPHSVIRHPDMPRAVFRLLWETIASGREIFAYVLNLAADGDHYWVFAHVTPSFGPDGQIVGYHSNRRAPDRRVLPAVTAIYARLKAEEDRHANRAQGLDASAALLDALLREKGMPYDEFVFSL</sequence>
<dbReference type="OrthoDB" id="266313at2"/>
<accession>A0A4R3M9D1</accession>
<dbReference type="InterPro" id="IPR013655">
    <property type="entry name" value="PAS_fold_3"/>
</dbReference>
<dbReference type="EMBL" id="SMAK01000006">
    <property type="protein sequence ID" value="TCT10040.1"/>
    <property type="molecule type" value="Genomic_DNA"/>
</dbReference>
<feature type="domain" description="PAS fold-3" evidence="2">
    <location>
        <begin position="50"/>
        <end position="132"/>
    </location>
</feature>
<reference evidence="3 4" key="1">
    <citation type="submission" date="2019-03" db="EMBL/GenBank/DDBJ databases">
        <title>Genomic Encyclopedia of Type Strains, Phase IV (KMG-IV): sequencing the most valuable type-strain genomes for metagenomic binning, comparative biology and taxonomic classification.</title>
        <authorList>
            <person name="Goeker M."/>
        </authorList>
    </citation>
    <scope>NUCLEOTIDE SEQUENCE [LARGE SCALE GENOMIC DNA]</scope>
    <source>
        <strain evidence="3 4">DSM 19345</strain>
    </source>
</reference>
<keyword evidence="4" id="KW-1185">Reference proteome</keyword>
<dbReference type="Gene3D" id="3.30.450.20">
    <property type="entry name" value="PAS domain"/>
    <property type="match status" value="1"/>
</dbReference>
<evidence type="ECO:0000313" key="4">
    <source>
        <dbReference type="Proteomes" id="UP000295678"/>
    </source>
</evidence>
<dbReference type="SUPFAM" id="SSF55785">
    <property type="entry name" value="PYP-like sensor domain (PAS domain)"/>
    <property type="match status" value="1"/>
</dbReference>
<evidence type="ECO:0000259" key="2">
    <source>
        <dbReference type="Pfam" id="PF08447"/>
    </source>
</evidence>
<organism evidence="3 4">
    <name type="scientific">Tepidamorphus gemmatus</name>
    <dbReference type="NCBI Taxonomy" id="747076"/>
    <lineage>
        <taxon>Bacteria</taxon>
        <taxon>Pseudomonadati</taxon>
        <taxon>Pseudomonadota</taxon>
        <taxon>Alphaproteobacteria</taxon>
        <taxon>Hyphomicrobiales</taxon>
        <taxon>Tepidamorphaceae</taxon>
        <taxon>Tepidamorphus</taxon>
    </lineage>
</organism>
<dbReference type="Proteomes" id="UP000295678">
    <property type="component" value="Unassembled WGS sequence"/>
</dbReference>
<dbReference type="CDD" id="cd00130">
    <property type="entry name" value="PAS"/>
    <property type="match status" value="1"/>
</dbReference>
<evidence type="ECO:0000313" key="3">
    <source>
        <dbReference type="EMBL" id="TCT10040.1"/>
    </source>
</evidence>
<dbReference type="InterPro" id="IPR000014">
    <property type="entry name" value="PAS"/>
</dbReference>
<protein>
    <submittedName>
        <fullName evidence="3">PAS domain S-box-containing protein</fullName>
    </submittedName>
</protein>
<dbReference type="AlphaFoldDB" id="A0A4R3M9D1"/>
<dbReference type="RefSeq" id="WP_132806857.1">
    <property type="nucleotide sequence ID" value="NZ_SMAK01000006.1"/>
</dbReference>
<dbReference type="Pfam" id="PF08447">
    <property type="entry name" value="PAS_3"/>
    <property type="match status" value="1"/>
</dbReference>